<name>A0ABP9B1Q5_9SPHI</name>
<keyword evidence="3" id="KW-1185">Reference proteome</keyword>
<evidence type="ECO:0000313" key="3">
    <source>
        <dbReference type="Proteomes" id="UP001501411"/>
    </source>
</evidence>
<evidence type="ECO:0000256" key="1">
    <source>
        <dbReference type="SAM" id="Phobius"/>
    </source>
</evidence>
<organism evidence="2 3">
    <name type="scientific">Olivibacter ginsenosidimutans</name>
    <dbReference type="NCBI Taxonomy" id="1176537"/>
    <lineage>
        <taxon>Bacteria</taxon>
        <taxon>Pseudomonadati</taxon>
        <taxon>Bacteroidota</taxon>
        <taxon>Sphingobacteriia</taxon>
        <taxon>Sphingobacteriales</taxon>
        <taxon>Sphingobacteriaceae</taxon>
        <taxon>Olivibacter</taxon>
    </lineage>
</organism>
<accession>A0ABP9B1Q5</accession>
<dbReference type="Proteomes" id="UP001501411">
    <property type="component" value="Unassembled WGS sequence"/>
</dbReference>
<protein>
    <recommendedName>
        <fullName evidence="4">DUF4136 domain-containing protein</fullName>
    </recommendedName>
</protein>
<evidence type="ECO:0000313" key="2">
    <source>
        <dbReference type="EMBL" id="GAA4788040.1"/>
    </source>
</evidence>
<keyword evidence="1" id="KW-0472">Membrane</keyword>
<gene>
    <name evidence="2" type="ORF">GCM10023231_15250</name>
</gene>
<comment type="caution">
    <text evidence="2">The sequence shown here is derived from an EMBL/GenBank/DDBJ whole genome shotgun (WGS) entry which is preliminary data.</text>
</comment>
<sequence length="166" mass="19533">MSDRARKIFLYICIIVPFLGYCIFYYSQMIKNAPFRFSDFESITFSYGPPDRMFTTFDSKTTNYQYVNKSDSVVKTTLKLRQDDLLYLHRKAVEYGFWNFPDDMTVPGNTDSTANVMRFLLKFTYKEKSKQMIFDTNYPGDPKLRDAAKTMITEVQGILKDAEDRK</sequence>
<evidence type="ECO:0008006" key="4">
    <source>
        <dbReference type="Google" id="ProtNLM"/>
    </source>
</evidence>
<keyword evidence="1" id="KW-0812">Transmembrane</keyword>
<feature type="transmembrane region" description="Helical" evidence="1">
    <location>
        <begin position="9"/>
        <end position="27"/>
    </location>
</feature>
<proteinExistence type="predicted"/>
<keyword evidence="1" id="KW-1133">Transmembrane helix</keyword>
<dbReference type="EMBL" id="BAABIQ010000008">
    <property type="protein sequence ID" value="GAA4788040.1"/>
    <property type="molecule type" value="Genomic_DNA"/>
</dbReference>
<reference evidence="3" key="1">
    <citation type="journal article" date="2019" name="Int. J. Syst. Evol. Microbiol.">
        <title>The Global Catalogue of Microorganisms (GCM) 10K type strain sequencing project: providing services to taxonomists for standard genome sequencing and annotation.</title>
        <authorList>
            <consortium name="The Broad Institute Genomics Platform"/>
            <consortium name="The Broad Institute Genome Sequencing Center for Infectious Disease"/>
            <person name="Wu L."/>
            <person name="Ma J."/>
        </authorList>
    </citation>
    <scope>NUCLEOTIDE SEQUENCE [LARGE SCALE GENOMIC DNA]</scope>
    <source>
        <strain evidence="3">JCM 18200</strain>
    </source>
</reference>